<proteinExistence type="predicted"/>
<organism evidence="3 4">
    <name type="scientific">Aerophobetes bacterium</name>
    <dbReference type="NCBI Taxonomy" id="2030807"/>
    <lineage>
        <taxon>Bacteria</taxon>
        <taxon>Candidatus Aerophobota</taxon>
    </lineage>
</organism>
<evidence type="ECO:0000313" key="3">
    <source>
        <dbReference type="EMBL" id="RLE07277.1"/>
    </source>
</evidence>
<dbReference type="Pfam" id="PF08240">
    <property type="entry name" value="ADH_N"/>
    <property type="match status" value="1"/>
</dbReference>
<dbReference type="PANTHER" id="PTHR43401:SF2">
    <property type="entry name" value="L-THREONINE 3-DEHYDROGENASE"/>
    <property type="match status" value="1"/>
</dbReference>
<dbReference type="Proteomes" id="UP000279422">
    <property type="component" value="Unassembled WGS sequence"/>
</dbReference>
<reference evidence="3 4" key="1">
    <citation type="submission" date="2018-06" db="EMBL/GenBank/DDBJ databases">
        <title>Extensive metabolic versatility and redundancy in microbially diverse, dynamic hydrothermal sediments.</title>
        <authorList>
            <person name="Dombrowski N."/>
            <person name="Teske A."/>
            <person name="Baker B.J."/>
        </authorList>
    </citation>
    <scope>NUCLEOTIDE SEQUENCE [LARGE SCALE GENOMIC DNA]</scope>
    <source>
        <strain evidence="3">B47_G16</strain>
    </source>
</reference>
<dbReference type="AlphaFoldDB" id="A0A497E4G2"/>
<feature type="domain" description="Alcohol dehydrogenase-like N-terminal" evidence="2">
    <location>
        <begin position="24"/>
        <end position="96"/>
    </location>
</feature>
<dbReference type="SUPFAM" id="SSF50129">
    <property type="entry name" value="GroES-like"/>
    <property type="match status" value="1"/>
</dbReference>
<name>A0A497E4G2_UNCAE</name>
<dbReference type="InterPro" id="IPR011032">
    <property type="entry name" value="GroES-like_sf"/>
</dbReference>
<evidence type="ECO:0000313" key="4">
    <source>
        <dbReference type="Proteomes" id="UP000279422"/>
    </source>
</evidence>
<dbReference type="InterPro" id="IPR013154">
    <property type="entry name" value="ADH-like_N"/>
</dbReference>
<dbReference type="InterPro" id="IPR050129">
    <property type="entry name" value="Zn_alcohol_dh"/>
</dbReference>
<evidence type="ECO:0000259" key="2">
    <source>
        <dbReference type="Pfam" id="PF08240"/>
    </source>
</evidence>
<comment type="caution">
    <text evidence="3">The sequence shown here is derived from an EMBL/GenBank/DDBJ whole genome shotgun (WGS) entry which is preliminary data.</text>
</comment>
<dbReference type="Gene3D" id="3.90.180.10">
    <property type="entry name" value="Medium-chain alcohol dehydrogenases, catalytic domain"/>
    <property type="match status" value="1"/>
</dbReference>
<dbReference type="EMBL" id="QMPZ01000180">
    <property type="protein sequence ID" value="RLE07277.1"/>
    <property type="molecule type" value="Genomic_DNA"/>
</dbReference>
<sequence length="102" mass="11404">MYAVKLVGNSRVDVIDVPIPKIEEDWVLVKVKASAICGSDLYLYFSPTGWKFTPGHKVAGEVVEVGKKVTRIKPGDRIAIHSTIGCGYCKYCRRGDWIFFPI</sequence>
<gene>
    <name evidence="3" type="ORF">DRJ00_08420</name>
</gene>
<accession>A0A497E4G2</accession>
<keyword evidence="1" id="KW-0560">Oxidoreductase</keyword>
<dbReference type="PANTHER" id="PTHR43401">
    <property type="entry name" value="L-THREONINE 3-DEHYDROGENASE"/>
    <property type="match status" value="1"/>
</dbReference>
<protein>
    <recommendedName>
        <fullName evidence="2">Alcohol dehydrogenase-like N-terminal domain-containing protein</fullName>
    </recommendedName>
</protein>
<dbReference type="GO" id="GO:0016491">
    <property type="term" value="F:oxidoreductase activity"/>
    <property type="evidence" value="ECO:0007669"/>
    <property type="project" value="UniProtKB-KW"/>
</dbReference>
<evidence type="ECO:0000256" key="1">
    <source>
        <dbReference type="ARBA" id="ARBA00023002"/>
    </source>
</evidence>